<accession>A0A6C2U0I4</accession>
<dbReference type="EMBL" id="CAAHFG010000001">
    <property type="protein sequence ID" value="VGO13383.1"/>
    <property type="molecule type" value="Genomic_DNA"/>
</dbReference>
<evidence type="ECO:0000313" key="2">
    <source>
        <dbReference type="Proteomes" id="UP000366872"/>
    </source>
</evidence>
<gene>
    <name evidence="1" type="ORF">PDESU_01940</name>
</gene>
<name>A0A6C2U0I4_PONDE</name>
<evidence type="ECO:0000313" key="1">
    <source>
        <dbReference type="EMBL" id="VGO13383.1"/>
    </source>
</evidence>
<sequence length="39" mass="4405">MPAEGSEIETMLKEIIAELTEPDKEMQTHLKALGINEYT</sequence>
<organism evidence="1 2">
    <name type="scientific">Pontiella desulfatans</name>
    <dbReference type="NCBI Taxonomy" id="2750659"/>
    <lineage>
        <taxon>Bacteria</taxon>
        <taxon>Pseudomonadati</taxon>
        <taxon>Kiritimatiellota</taxon>
        <taxon>Kiritimatiellia</taxon>
        <taxon>Kiritimatiellales</taxon>
        <taxon>Pontiellaceae</taxon>
        <taxon>Pontiella</taxon>
    </lineage>
</organism>
<protein>
    <submittedName>
        <fullName evidence="1">Uncharacterized protein</fullName>
    </submittedName>
</protein>
<dbReference type="AlphaFoldDB" id="A0A6C2U0I4"/>
<dbReference type="Proteomes" id="UP000366872">
    <property type="component" value="Unassembled WGS sequence"/>
</dbReference>
<reference evidence="1 2" key="1">
    <citation type="submission" date="2019-04" db="EMBL/GenBank/DDBJ databases">
        <authorList>
            <person name="Van Vliet M D."/>
        </authorList>
    </citation>
    <scope>NUCLEOTIDE SEQUENCE [LARGE SCALE GENOMIC DNA]</scope>
    <source>
        <strain evidence="1 2">F1</strain>
    </source>
</reference>
<keyword evidence="2" id="KW-1185">Reference proteome</keyword>
<proteinExistence type="predicted"/>